<name>A0A8S9NB41_BRACR</name>
<feature type="region of interest" description="Disordered" evidence="5">
    <location>
        <begin position="128"/>
        <end position="157"/>
    </location>
</feature>
<reference evidence="7" key="1">
    <citation type="submission" date="2019-12" db="EMBL/GenBank/DDBJ databases">
        <title>Genome sequencing and annotation of Brassica cretica.</title>
        <authorList>
            <person name="Studholme D.J."/>
            <person name="Sarris P."/>
        </authorList>
    </citation>
    <scope>NUCLEOTIDE SEQUENCE</scope>
    <source>
        <strain evidence="7">PFS-109/04</strain>
        <tissue evidence="7">Leaf</tissue>
    </source>
</reference>
<organism evidence="7 8">
    <name type="scientific">Brassica cretica</name>
    <name type="common">Mustard</name>
    <dbReference type="NCBI Taxonomy" id="69181"/>
    <lineage>
        <taxon>Eukaryota</taxon>
        <taxon>Viridiplantae</taxon>
        <taxon>Streptophyta</taxon>
        <taxon>Embryophyta</taxon>
        <taxon>Tracheophyta</taxon>
        <taxon>Spermatophyta</taxon>
        <taxon>Magnoliopsida</taxon>
        <taxon>eudicotyledons</taxon>
        <taxon>Gunneridae</taxon>
        <taxon>Pentapetalae</taxon>
        <taxon>rosids</taxon>
        <taxon>malvids</taxon>
        <taxon>Brassicales</taxon>
        <taxon>Brassicaceae</taxon>
        <taxon>Brassiceae</taxon>
        <taxon>Brassica</taxon>
    </lineage>
</organism>
<accession>A0A8S9NB41</accession>
<comment type="catalytic activity">
    <reaction evidence="1">
        <text>[protein]-peptidylproline (omega=180) = [protein]-peptidylproline (omega=0)</text>
        <dbReference type="Rhea" id="RHEA:16237"/>
        <dbReference type="Rhea" id="RHEA-COMP:10747"/>
        <dbReference type="Rhea" id="RHEA-COMP:10748"/>
        <dbReference type="ChEBI" id="CHEBI:83833"/>
        <dbReference type="ChEBI" id="CHEBI:83834"/>
        <dbReference type="EC" id="5.2.1.8"/>
    </reaction>
</comment>
<evidence type="ECO:0000256" key="5">
    <source>
        <dbReference type="SAM" id="MobiDB-lite"/>
    </source>
</evidence>
<feature type="compositionally biased region" description="Acidic residues" evidence="5">
    <location>
        <begin position="374"/>
        <end position="388"/>
    </location>
</feature>
<dbReference type="Pfam" id="PF17800">
    <property type="entry name" value="NPL"/>
    <property type="match status" value="1"/>
</dbReference>
<sequence length="576" mass="64670">MAFWGVEVKPGKPFTLKANTNDSKRLHLSQATLGMTSNSGTTSRSILQCNAGNKSPLFLCVLSPEKVDTCQLNIEFQEAEDVIFSVIGPRSVHLTGYFLARNGTGGLSLNDEDSESFGEDIVDTDVEKGISSDDYDYSDSFINDDDDDDQSARASDDDELFVKERIAKTKAKKKSKRLRKKFQVSDSDSDANEDSVEILSNDNDHKIPKVLSSEVPFPSKVTCSTLENTSEAMEKKEDKLSGDVDELSPLKKGSEVLPKKKKRNKESVVINTDEAEEKDMPETDKAIESSTDVTLSKKKRKKERREETTGRKKQATENVTKECKQLFGAWLASYSSGQVTVEPPKQKSTKNNKSWSKSKDKKKKSQIKRTVDSHEEDNTDRQDDDSTSDEEKPKSRRKIFTIRTASSPVTAVTGLPKEDLRESLNHKMMKTTGSPTFPAFPWAMTDDKETRTLNASDDRHMLEAKRKNSHSDGPDGVEATDLHIKLNAKVPDLREKLKRHKANHPDAPSEQAVPYQRQTLDLRTKINHIKAERSTRSDEERLERPLHLNVIMGGVGEKYSMKRLLQLPCHVHVPGT</sequence>
<dbReference type="InterPro" id="IPR041232">
    <property type="entry name" value="NPL"/>
</dbReference>
<gene>
    <name evidence="7" type="ORF">F2Q69_00051966</name>
</gene>
<feature type="compositionally biased region" description="Polar residues" evidence="5">
    <location>
        <begin position="221"/>
        <end position="231"/>
    </location>
</feature>
<keyword evidence="3" id="KW-0697">Rotamase</keyword>
<dbReference type="GO" id="GO:0003755">
    <property type="term" value="F:peptidyl-prolyl cis-trans isomerase activity"/>
    <property type="evidence" value="ECO:0007669"/>
    <property type="project" value="UniProtKB-KW"/>
</dbReference>
<evidence type="ECO:0000256" key="4">
    <source>
        <dbReference type="ARBA" id="ARBA00023235"/>
    </source>
</evidence>
<evidence type="ECO:0000313" key="8">
    <source>
        <dbReference type="Proteomes" id="UP000712600"/>
    </source>
</evidence>
<feature type="region of interest" description="Disordered" evidence="5">
    <location>
        <begin position="179"/>
        <end position="320"/>
    </location>
</feature>
<feature type="compositionally biased region" description="Acidic residues" evidence="5">
    <location>
        <begin position="133"/>
        <end position="149"/>
    </location>
</feature>
<keyword evidence="4" id="KW-0413">Isomerase</keyword>
<feature type="domain" description="Nucleoplasmin-like" evidence="6">
    <location>
        <begin position="3"/>
        <end position="98"/>
    </location>
</feature>
<proteinExistence type="predicted"/>
<dbReference type="EMBL" id="QGKX02002183">
    <property type="protein sequence ID" value="KAF3489890.1"/>
    <property type="molecule type" value="Genomic_DNA"/>
</dbReference>
<dbReference type="EC" id="5.2.1.8" evidence="2"/>
<feature type="region of interest" description="Disordered" evidence="5">
    <location>
        <begin position="336"/>
        <end position="418"/>
    </location>
</feature>
<feature type="compositionally biased region" description="Basic and acidic residues" evidence="5">
    <location>
        <begin position="278"/>
        <end position="287"/>
    </location>
</feature>
<protein>
    <recommendedName>
        <fullName evidence="2">peptidylprolyl isomerase</fullName>
        <ecNumber evidence="2">5.2.1.8</ecNumber>
    </recommendedName>
</protein>
<dbReference type="PANTHER" id="PTHR43811">
    <property type="entry name" value="FKBP-TYPE PEPTIDYL-PROLYL CIS-TRANS ISOMERASE FKPA"/>
    <property type="match status" value="1"/>
</dbReference>
<dbReference type="PANTHER" id="PTHR43811:SF48">
    <property type="entry name" value="PEPTIDYL-PROLYL CIS-TRANS ISOMERASE FKBP43"/>
    <property type="match status" value="1"/>
</dbReference>
<feature type="compositionally biased region" description="Acidic residues" evidence="5">
    <location>
        <begin position="187"/>
        <end position="196"/>
    </location>
</feature>
<comment type="caution">
    <text evidence="7">The sequence shown here is derived from an EMBL/GenBank/DDBJ whole genome shotgun (WGS) entry which is preliminary data.</text>
</comment>
<dbReference type="Proteomes" id="UP000712600">
    <property type="component" value="Unassembled WGS sequence"/>
</dbReference>
<dbReference type="AlphaFoldDB" id="A0A8S9NB41"/>
<evidence type="ECO:0000259" key="6">
    <source>
        <dbReference type="Pfam" id="PF17800"/>
    </source>
</evidence>
<dbReference type="Gene3D" id="2.60.120.340">
    <property type="entry name" value="Nucleoplasmin core domain"/>
    <property type="match status" value="1"/>
</dbReference>
<feature type="compositionally biased region" description="Basic and acidic residues" evidence="5">
    <location>
        <begin position="232"/>
        <end position="258"/>
    </location>
</feature>
<evidence type="ECO:0000256" key="3">
    <source>
        <dbReference type="ARBA" id="ARBA00023110"/>
    </source>
</evidence>
<evidence type="ECO:0000256" key="1">
    <source>
        <dbReference type="ARBA" id="ARBA00000971"/>
    </source>
</evidence>
<evidence type="ECO:0000256" key="2">
    <source>
        <dbReference type="ARBA" id="ARBA00013194"/>
    </source>
</evidence>
<evidence type="ECO:0000313" key="7">
    <source>
        <dbReference type="EMBL" id="KAF3489890.1"/>
    </source>
</evidence>